<keyword evidence="2 7" id="KW-0813">Transport</keyword>
<gene>
    <name evidence="9" type="ORF">NF556_00220</name>
</gene>
<protein>
    <submittedName>
        <fullName evidence="9">ABC transporter permease</fullName>
    </submittedName>
</protein>
<organism evidence="9 10">
    <name type="scientific">Ornithinimicrobium faecis</name>
    <dbReference type="NCBI Taxonomy" id="2934158"/>
    <lineage>
        <taxon>Bacteria</taxon>
        <taxon>Bacillati</taxon>
        <taxon>Actinomycetota</taxon>
        <taxon>Actinomycetes</taxon>
        <taxon>Micrococcales</taxon>
        <taxon>Ornithinimicrobiaceae</taxon>
        <taxon>Ornithinimicrobium</taxon>
    </lineage>
</organism>
<keyword evidence="4 7" id="KW-0812">Transmembrane</keyword>
<name>A0ABY4YTP9_9MICO</name>
<evidence type="ECO:0000259" key="8">
    <source>
        <dbReference type="PROSITE" id="PS50928"/>
    </source>
</evidence>
<proteinExistence type="inferred from homology"/>
<dbReference type="RefSeq" id="WP_252593500.1">
    <property type="nucleotide sequence ID" value="NZ_CP099489.1"/>
</dbReference>
<keyword evidence="10" id="KW-1185">Reference proteome</keyword>
<evidence type="ECO:0000256" key="5">
    <source>
        <dbReference type="ARBA" id="ARBA00022989"/>
    </source>
</evidence>
<evidence type="ECO:0000256" key="4">
    <source>
        <dbReference type="ARBA" id="ARBA00022692"/>
    </source>
</evidence>
<feature type="transmembrane region" description="Helical" evidence="7">
    <location>
        <begin position="150"/>
        <end position="171"/>
    </location>
</feature>
<evidence type="ECO:0000256" key="1">
    <source>
        <dbReference type="ARBA" id="ARBA00004651"/>
    </source>
</evidence>
<feature type="transmembrane region" description="Helical" evidence="7">
    <location>
        <begin position="241"/>
        <end position="264"/>
    </location>
</feature>
<evidence type="ECO:0000313" key="9">
    <source>
        <dbReference type="EMBL" id="USQ80125.1"/>
    </source>
</evidence>
<dbReference type="PANTHER" id="PTHR30151">
    <property type="entry name" value="ALKANE SULFONATE ABC TRANSPORTER-RELATED, MEMBRANE SUBUNIT"/>
    <property type="match status" value="1"/>
</dbReference>
<evidence type="ECO:0000256" key="2">
    <source>
        <dbReference type="ARBA" id="ARBA00022448"/>
    </source>
</evidence>
<sequence>MTNTTPAPAATTNEAAKKDQANLASLFARKPEFYLVPLVFVVIITAWELSVRLFDIPKIVLPGPLAVASAFTDLVSQDTFWAHLWVTSREVLLGYGLGVLIALVLGALISQARVLERAFMPYVVAFQTIPSVALAPLFVVWFGFGELSKIVMAAIISFFPILVNVIAGLKASDPDQLQMMRSFGANSGQVFWKVKIRNSLPYVFTGLKIGALFALVGAIVGEFVGASHGLGYLILQYNYQFNIAGMFSVLIVLAVIGMTLHAFISMIERRVVFWAGEDSHAA</sequence>
<evidence type="ECO:0000313" key="10">
    <source>
        <dbReference type="Proteomes" id="UP001056455"/>
    </source>
</evidence>
<keyword evidence="5 7" id="KW-1133">Transmembrane helix</keyword>
<reference evidence="9" key="1">
    <citation type="submission" date="2022-06" db="EMBL/GenBank/DDBJ databases">
        <title>Ornithinimicrobium HY1793.</title>
        <authorList>
            <person name="Huang Y."/>
        </authorList>
    </citation>
    <scope>NUCLEOTIDE SEQUENCE</scope>
    <source>
        <strain evidence="9">HY1793</strain>
    </source>
</reference>
<accession>A0ABY4YTP9</accession>
<evidence type="ECO:0000256" key="6">
    <source>
        <dbReference type="ARBA" id="ARBA00023136"/>
    </source>
</evidence>
<comment type="subcellular location">
    <subcellularLocation>
        <location evidence="1 7">Cell membrane</location>
        <topology evidence="1 7">Multi-pass membrane protein</topology>
    </subcellularLocation>
</comment>
<feature type="transmembrane region" description="Helical" evidence="7">
    <location>
        <begin position="92"/>
        <end position="110"/>
    </location>
</feature>
<dbReference type="Gene3D" id="1.10.3720.10">
    <property type="entry name" value="MetI-like"/>
    <property type="match status" value="1"/>
</dbReference>
<dbReference type="Proteomes" id="UP001056455">
    <property type="component" value="Chromosome"/>
</dbReference>
<keyword evidence="6 7" id="KW-0472">Membrane</keyword>
<keyword evidence="3" id="KW-1003">Cell membrane</keyword>
<feature type="transmembrane region" description="Helical" evidence="7">
    <location>
        <begin position="200"/>
        <end position="221"/>
    </location>
</feature>
<dbReference type="CDD" id="cd06261">
    <property type="entry name" value="TM_PBP2"/>
    <property type="match status" value="1"/>
</dbReference>
<evidence type="ECO:0000256" key="7">
    <source>
        <dbReference type="RuleBase" id="RU363032"/>
    </source>
</evidence>
<feature type="transmembrane region" description="Helical" evidence="7">
    <location>
        <begin position="122"/>
        <end position="144"/>
    </location>
</feature>
<dbReference type="SUPFAM" id="SSF161098">
    <property type="entry name" value="MetI-like"/>
    <property type="match status" value="1"/>
</dbReference>
<dbReference type="Pfam" id="PF00528">
    <property type="entry name" value="BPD_transp_1"/>
    <property type="match status" value="1"/>
</dbReference>
<feature type="transmembrane region" description="Helical" evidence="7">
    <location>
        <begin position="33"/>
        <end position="54"/>
    </location>
</feature>
<dbReference type="InterPro" id="IPR035906">
    <property type="entry name" value="MetI-like_sf"/>
</dbReference>
<dbReference type="InterPro" id="IPR000515">
    <property type="entry name" value="MetI-like"/>
</dbReference>
<evidence type="ECO:0000256" key="3">
    <source>
        <dbReference type="ARBA" id="ARBA00022475"/>
    </source>
</evidence>
<comment type="similarity">
    <text evidence="7">Belongs to the binding-protein-dependent transport system permease family.</text>
</comment>
<dbReference type="PANTHER" id="PTHR30151:SF20">
    <property type="entry name" value="ABC TRANSPORTER PERMEASE PROTEIN HI_0355-RELATED"/>
    <property type="match status" value="1"/>
</dbReference>
<feature type="domain" description="ABC transmembrane type-1" evidence="8">
    <location>
        <begin position="80"/>
        <end position="268"/>
    </location>
</feature>
<dbReference type="EMBL" id="CP099489">
    <property type="protein sequence ID" value="USQ80125.1"/>
    <property type="molecule type" value="Genomic_DNA"/>
</dbReference>
<dbReference type="PROSITE" id="PS50928">
    <property type="entry name" value="ABC_TM1"/>
    <property type="match status" value="1"/>
</dbReference>